<dbReference type="EMBL" id="RBDX01000011">
    <property type="protein sequence ID" value="RKN08380.1"/>
    <property type="molecule type" value="Genomic_DNA"/>
</dbReference>
<dbReference type="Proteomes" id="UP000275024">
    <property type="component" value="Unassembled WGS sequence"/>
</dbReference>
<evidence type="ECO:0000259" key="2">
    <source>
        <dbReference type="Pfam" id="PF01074"/>
    </source>
</evidence>
<feature type="region of interest" description="Disordered" evidence="1">
    <location>
        <begin position="24"/>
        <end position="60"/>
    </location>
</feature>
<dbReference type="InterPro" id="IPR011330">
    <property type="entry name" value="Glyco_hydro/deAcase_b/a-brl"/>
</dbReference>
<dbReference type="InterPro" id="IPR011013">
    <property type="entry name" value="Gal_mutarotase_sf_dom"/>
</dbReference>
<reference evidence="5 6" key="1">
    <citation type="submission" date="2018-09" db="EMBL/GenBank/DDBJ databases">
        <title>Streptomyces sp. nov. DS1-2, an endophytic actinomycete isolated from roots of Dendrobium scabrilingue.</title>
        <authorList>
            <person name="Kuncharoen N."/>
            <person name="Kudo T."/>
            <person name="Ohkuma M."/>
            <person name="Yuki M."/>
            <person name="Tanasupawat S."/>
        </authorList>
    </citation>
    <scope>NUCLEOTIDE SEQUENCE [LARGE SCALE GENOMIC DNA]</scope>
    <source>
        <strain evidence="3 6">AZ1-7</strain>
        <strain evidence="4 5">DS1-2</strain>
    </source>
</reference>
<name>A0A3A9W694_9ACTN</name>
<evidence type="ECO:0000313" key="4">
    <source>
        <dbReference type="EMBL" id="RKN21586.1"/>
    </source>
</evidence>
<feature type="region of interest" description="Disordered" evidence="1">
    <location>
        <begin position="910"/>
        <end position="933"/>
    </location>
</feature>
<dbReference type="PANTHER" id="PTHR46017">
    <property type="entry name" value="ALPHA-MANNOSIDASE 2C1"/>
    <property type="match status" value="1"/>
</dbReference>
<comment type="caution">
    <text evidence="3">The sequence shown here is derived from an EMBL/GenBank/DDBJ whole genome shotgun (WGS) entry which is preliminary data.</text>
</comment>
<dbReference type="EMBL" id="RBDY01000011">
    <property type="protein sequence ID" value="RKN21586.1"/>
    <property type="molecule type" value="Genomic_DNA"/>
</dbReference>
<dbReference type="Gene3D" id="3.20.110.10">
    <property type="entry name" value="Glycoside hydrolase 38, N terminal domain"/>
    <property type="match status" value="1"/>
</dbReference>
<evidence type="ECO:0000313" key="3">
    <source>
        <dbReference type="EMBL" id="RKN08380.1"/>
    </source>
</evidence>
<keyword evidence="5" id="KW-1185">Reference proteome</keyword>
<proteinExistence type="predicted"/>
<feature type="domain" description="Glycoside hydrolase family 38 N-terminal" evidence="2">
    <location>
        <begin position="368"/>
        <end position="639"/>
    </location>
</feature>
<dbReference type="GO" id="GO:0006013">
    <property type="term" value="P:mannose metabolic process"/>
    <property type="evidence" value="ECO:0007669"/>
    <property type="project" value="InterPro"/>
</dbReference>
<dbReference type="PANTHER" id="PTHR46017:SF1">
    <property type="entry name" value="ALPHA-MANNOSIDASE 2C1"/>
    <property type="match status" value="1"/>
</dbReference>
<dbReference type="SUPFAM" id="SSF74650">
    <property type="entry name" value="Galactose mutarotase-like"/>
    <property type="match status" value="1"/>
</dbReference>
<dbReference type="GO" id="GO:0009313">
    <property type="term" value="P:oligosaccharide catabolic process"/>
    <property type="evidence" value="ECO:0007669"/>
    <property type="project" value="TreeGrafter"/>
</dbReference>
<dbReference type="OrthoDB" id="237949at2"/>
<protein>
    <recommendedName>
        <fullName evidence="2">Glycoside hydrolase family 38 N-terminal domain-containing protein</fullName>
    </recommendedName>
</protein>
<dbReference type="SUPFAM" id="SSF88713">
    <property type="entry name" value="Glycoside hydrolase/deacetylase"/>
    <property type="match status" value="1"/>
</dbReference>
<dbReference type="InterPro" id="IPR027291">
    <property type="entry name" value="Glyco_hydro_38_N_sf"/>
</dbReference>
<evidence type="ECO:0000313" key="5">
    <source>
        <dbReference type="Proteomes" id="UP000268652"/>
    </source>
</evidence>
<dbReference type="AlphaFoldDB" id="A0A3A9W694"/>
<evidence type="ECO:0000313" key="6">
    <source>
        <dbReference type="Proteomes" id="UP000275024"/>
    </source>
</evidence>
<accession>A0A3A9W694</accession>
<evidence type="ECO:0000256" key="1">
    <source>
        <dbReference type="SAM" id="MobiDB-lite"/>
    </source>
</evidence>
<dbReference type="GO" id="GO:0004559">
    <property type="term" value="F:alpha-mannosidase activity"/>
    <property type="evidence" value="ECO:0007669"/>
    <property type="project" value="InterPro"/>
</dbReference>
<dbReference type="Pfam" id="PF01074">
    <property type="entry name" value="Glyco_hydro_38N"/>
    <property type="match status" value="1"/>
</dbReference>
<feature type="compositionally biased region" description="Pro residues" evidence="1">
    <location>
        <begin position="30"/>
        <end position="40"/>
    </location>
</feature>
<dbReference type="Proteomes" id="UP000268652">
    <property type="component" value="Unassembled WGS sequence"/>
</dbReference>
<dbReference type="GO" id="GO:0030246">
    <property type="term" value="F:carbohydrate binding"/>
    <property type="evidence" value="ECO:0007669"/>
    <property type="project" value="InterPro"/>
</dbReference>
<dbReference type="InterPro" id="IPR000602">
    <property type="entry name" value="Glyco_hydro_38_N"/>
</dbReference>
<sequence length="1248" mass="135276">MARLGPVSWFRPVAWCGSRPDLSYQGAGPGGPPPTVPPPVRSANRAELTSRSQRLPDRRSSVSVQSVPLWRIGVPESASRASVFGGEWPSGEDPVLRYRVGVSPERDWPLFHPSPLNASTGWREHRLEIAFDVARGQVPGDGCVLRLRFAGSHGPCPDLAVDLDGAHRGLFHPHVVRDDRAEVDRQGPIAGECALDIHLPAAWLAPGAHLLSLSTTVDRAAATGLDGPALDALDRELPCHREQYGNWFGAGITWRGLDLLPAAAPAPPTADVALAPTPLYVQRATGLDALIDLTVRVPAGAPWPSAADVHLAGRVHHLELRRPGRDFGDVRVRFPVPELEGPTEATVRLAGSGGEPFACTLHPARKWTLHLIPHVHLDVGYTDTQGKVLELHSRNLDRALAALERDDGFRFSLDGSLILDEYLATRAPGRAERVLAALRERRLAVNAFHSLFLSGVASLEETYRAAYAAARLREEHGVPVDYANLTDVPSYSSALPAILTALGITAFVGIENHSRGANADSDAQHLASPVRWQGVDGSTVLTHFADAYSQLRFMVADPQTVTGGAQSLPRYLARYERPDHLPHDLALIGTHADNEDLADGDAGFAARWNAVYAHPRLRVSTLADYLAAVRPLTDRLPLWRGDGGSYWEDGVGTGAAVVAEHRAAQSALPAAEGLAALVARADPGYRPNRAELDRGWEGALYGCEHTWTWSHSVGHPHGDQVGDQLDWKRHRVHTAHRAALDEGRRALSQLGELVSTEGPTLLVHNPLGWTRAVTVEAEVPAGTPIGDPALPYEVLEDCDGLHRVRLTVPDVPGFGYRALPLGAAHKVNPNGDEGDPTADAARPAAPATAFAPPEWRPVPDQLTTARWEVELDPATGAVVGLVHRATGRRLLDPASPYRLGQVLHVLNGPDSLTRGDRPAHTGVPHRHARAPRSSLLARRPSTAPPELTVATAALTPVGLARTHDGWRLRAVGTGPSLPFVQTDLLLRDDDDRVELTVRLEKERVLAKESVYVPFPFLQATAHGTRPRVRYDRQQGWIDPATDHAPGACNEWFTTHHGVAVDDIAWCSVDAPLFTVGDVVRGTWAETFEATNGTVMSWVMNNYWPTNTPPEQEGSLTLRYAFTPLGAFDPAAASRFGLETRAAPMVSEVTRLDKHDSEPRRLPAPGGTLLDLGLPGDCHATVAEPRDRRGLLLRVQNLTPGPRTLRLRHTGDAAVLCRADEHELNELPLNGEHFTLDLTAWQVATVKLR</sequence>
<organism evidence="3 6">
    <name type="scientific">Streptomyces radicis</name>
    <dbReference type="NCBI Taxonomy" id="1750517"/>
    <lineage>
        <taxon>Bacteria</taxon>
        <taxon>Bacillati</taxon>
        <taxon>Actinomycetota</taxon>
        <taxon>Actinomycetes</taxon>
        <taxon>Kitasatosporales</taxon>
        <taxon>Streptomycetaceae</taxon>
        <taxon>Streptomyces</taxon>
    </lineage>
</organism>
<gene>
    <name evidence="4" type="ORF">D7318_16660</name>
    <name evidence="3" type="ORF">D7319_15785</name>
</gene>